<feature type="domain" description="Glyoxalase-like" evidence="1">
    <location>
        <begin position="135"/>
        <end position="242"/>
    </location>
</feature>
<name>A0ABW1JM36_9NOCA</name>
<evidence type="ECO:0000313" key="2">
    <source>
        <dbReference type="EMBL" id="MFC6010265.1"/>
    </source>
</evidence>
<dbReference type="EMBL" id="JBHSQN010000002">
    <property type="protein sequence ID" value="MFC6010265.1"/>
    <property type="molecule type" value="Genomic_DNA"/>
</dbReference>
<dbReference type="InterPro" id="IPR041581">
    <property type="entry name" value="Glyoxalase_6"/>
</dbReference>
<dbReference type="InterPro" id="IPR029068">
    <property type="entry name" value="Glyas_Bleomycin-R_OHBP_Dase"/>
</dbReference>
<comment type="caution">
    <text evidence="2">The sequence shown here is derived from an EMBL/GenBank/DDBJ whole genome shotgun (WGS) entry which is preliminary data.</text>
</comment>
<sequence>MTTRLVQVNVTAREDRALGRFWADALGWGVSSAGTGVTKVEPVGFGWPDASAVCVDVVTVAEPESVKCRVHLDLATASIAHHADTVARLTELGATRIDIGQGEVPWTVMADPEGNAFCVLEPREVYRDTGPVAAIVIDCVDPRALARFWDAATDWTIHEVGDDIARLRSSAGVGPYLEFVRRTGEPTVWTRLHLDVMPYPGEDRAGEVARLESLGAHQIDIGRGEVPWTVMADPEGTEFRVLAPRD</sequence>
<gene>
    <name evidence="2" type="ORF">ACFP3H_04325</name>
</gene>
<proteinExistence type="predicted"/>
<dbReference type="RefSeq" id="WP_378599940.1">
    <property type="nucleotide sequence ID" value="NZ_JBHSQN010000002.1"/>
</dbReference>
<dbReference type="Pfam" id="PF18029">
    <property type="entry name" value="Glyoxalase_6"/>
    <property type="match status" value="2"/>
</dbReference>
<accession>A0ABW1JM36</accession>
<feature type="domain" description="Glyoxalase-like" evidence="1">
    <location>
        <begin position="8"/>
        <end position="120"/>
    </location>
</feature>
<protein>
    <submittedName>
        <fullName evidence="2">VOC family protein</fullName>
    </submittedName>
</protein>
<evidence type="ECO:0000259" key="1">
    <source>
        <dbReference type="Pfam" id="PF18029"/>
    </source>
</evidence>
<organism evidence="2 3">
    <name type="scientific">Nocardia lasii</name>
    <dbReference type="NCBI Taxonomy" id="1616107"/>
    <lineage>
        <taxon>Bacteria</taxon>
        <taxon>Bacillati</taxon>
        <taxon>Actinomycetota</taxon>
        <taxon>Actinomycetes</taxon>
        <taxon>Mycobacteriales</taxon>
        <taxon>Nocardiaceae</taxon>
        <taxon>Nocardia</taxon>
    </lineage>
</organism>
<evidence type="ECO:0000313" key="3">
    <source>
        <dbReference type="Proteomes" id="UP001596223"/>
    </source>
</evidence>
<reference evidence="3" key="1">
    <citation type="journal article" date="2019" name="Int. J. Syst. Evol. Microbiol.">
        <title>The Global Catalogue of Microorganisms (GCM) 10K type strain sequencing project: providing services to taxonomists for standard genome sequencing and annotation.</title>
        <authorList>
            <consortium name="The Broad Institute Genomics Platform"/>
            <consortium name="The Broad Institute Genome Sequencing Center for Infectious Disease"/>
            <person name="Wu L."/>
            <person name="Ma J."/>
        </authorList>
    </citation>
    <scope>NUCLEOTIDE SEQUENCE [LARGE SCALE GENOMIC DNA]</scope>
    <source>
        <strain evidence="3">CCUG 36956</strain>
    </source>
</reference>
<dbReference type="SUPFAM" id="SSF54593">
    <property type="entry name" value="Glyoxalase/Bleomycin resistance protein/Dihydroxybiphenyl dioxygenase"/>
    <property type="match status" value="2"/>
</dbReference>
<dbReference type="PANTHER" id="PTHR35908:SF1">
    <property type="entry name" value="CONSERVED PROTEIN"/>
    <property type="match status" value="1"/>
</dbReference>
<keyword evidence="3" id="KW-1185">Reference proteome</keyword>
<dbReference type="Proteomes" id="UP001596223">
    <property type="component" value="Unassembled WGS sequence"/>
</dbReference>
<dbReference type="Gene3D" id="3.10.180.10">
    <property type="entry name" value="2,3-Dihydroxybiphenyl 1,2-Dioxygenase, domain 1"/>
    <property type="match status" value="2"/>
</dbReference>
<dbReference type="PANTHER" id="PTHR35908">
    <property type="entry name" value="HYPOTHETICAL FUSION PROTEIN"/>
    <property type="match status" value="1"/>
</dbReference>